<gene>
    <name evidence="1" type="ORF">K491DRAFT_688919</name>
</gene>
<reference evidence="1" key="1">
    <citation type="journal article" date="2020" name="Stud. Mycol.">
        <title>101 Dothideomycetes genomes: a test case for predicting lifestyles and emergence of pathogens.</title>
        <authorList>
            <person name="Haridas S."/>
            <person name="Albert R."/>
            <person name="Binder M."/>
            <person name="Bloem J."/>
            <person name="Labutti K."/>
            <person name="Salamov A."/>
            <person name="Andreopoulos B."/>
            <person name="Baker S."/>
            <person name="Barry K."/>
            <person name="Bills G."/>
            <person name="Bluhm B."/>
            <person name="Cannon C."/>
            <person name="Castanera R."/>
            <person name="Culley D."/>
            <person name="Daum C."/>
            <person name="Ezra D."/>
            <person name="Gonzalez J."/>
            <person name="Henrissat B."/>
            <person name="Kuo A."/>
            <person name="Liang C."/>
            <person name="Lipzen A."/>
            <person name="Lutzoni F."/>
            <person name="Magnuson J."/>
            <person name="Mondo S."/>
            <person name="Nolan M."/>
            <person name="Ohm R."/>
            <person name="Pangilinan J."/>
            <person name="Park H.-J."/>
            <person name="Ramirez L."/>
            <person name="Alfaro M."/>
            <person name="Sun H."/>
            <person name="Tritt A."/>
            <person name="Yoshinaga Y."/>
            <person name="Zwiers L.-H."/>
            <person name="Turgeon B."/>
            <person name="Goodwin S."/>
            <person name="Spatafora J."/>
            <person name="Crous P."/>
            <person name="Grigoriev I."/>
        </authorList>
    </citation>
    <scope>NUCLEOTIDE SEQUENCE</scope>
    <source>
        <strain evidence="1">CBS 122681</strain>
    </source>
</reference>
<dbReference type="AlphaFoldDB" id="A0A6A6TJA9"/>
<protein>
    <submittedName>
        <fullName evidence="1">Uncharacterized protein</fullName>
    </submittedName>
</protein>
<sequence>MEARPSPFLGLPVELRLRIYDYVGDGKMVLFLPPSLHSGLLGTCREIRSELEPELIAQAVRWLKDNAPNLDDEYLDPRTFESPTLETLRHLVLLTTPEWEQGNCVEFESHSFKLHSLNLKSLTVKTYGKRVCLSTVSRPHARELSLEKSTEKGWGVSGYFTCFSASNTPGFKKKEGNA</sequence>
<accession>A0A6A6TJA9</accession>
<organism evidence="1 2">
    <name type="scientific">Lophiostoma macrostomum CBS 122681</name>
    <dbReference type="NCBI Taxonomy" id="1314788"/>
    <lineage>
        <taxon>Eukaryota</taxon>
        <taxon>Fungi</taxon>
        <taxon>Dikarya</taxon>
        <taxon>Ascomycota</taxon>
        <taxon>Pezizomycotina</taxon>
        <taxon>Dothideomycetes</taxon>
        <taxon>Pleosporomycetidae</taxon>
        <taxon>Pleosporales</taxon>
        <taxon>Lophiostomataceae</taxon>
        <taxon>Lophiostoma</taxon>
    </lineage>
</organism>
<dbReference type="OrthoDB" id="3801372at2759"/>
<proteinExistence type="predicted"/>
<evidence type="ECO:0000313" key="1">
    <source>
        <dbReference type="EMBL" id="KAF2659822.1"/>
    </source>
</evidence>
<name>A0A6A6TJA9_9PLEO</name>
<dbReference type="Proteomes" id="UP000799324">
    <property type="component" value="Unassembled WGS sequence"/>
</dbReference>
<dbReference type="EMBL" id="MU004304">
    <property type="protein sequence ID" value="KAF2659822.1"/>
    <property type="molecule type" value="Genomic_DNA"/>
</dbReference>
<evidence type="ECO:0000313" key="2">
    <source>
        <dbReference type="Proteomes" id="UP000799324"/>
    </source>
</evidence>
<keyword evidence="2" id="KW-1185">Reference proteome</keyword>